<dbReference type="GO" id="GO:0004674">
    <property type="term" value="F:protein serine/threonine kinase activity"/>
    <property type="evidence" value="ECO:0007669"/>
    <property type="project" value="UniProtKB-KW"/>
</dbReference>
<feature type="compositionally biased region" description="Gly residues" evidence="20">
    <location>
        <begin position="25"/>
        <end position="39"/>
    </location>
</feature>
<reference evidence="23 24" key="1">
    <citation type="submission" date="2019-09" db="EMBL/GenBank/DDBJ databases">
        <title>Bird 10,000 Genomes (B10K) Project - Family phase.</title>
        <authorList>
            <person name="Zhang G."/>
        </authorList>
    </citation>
    <scope>NUCLEOTIDE SEQUENCE [LARGE SCALE GENOMIC DNA]</scope>
    <source>
        <strain evidence="23">B10K-DU-012-41</strain>
    </source>
</reference>
<evidence type="ECO:0000259" key="21">
    <source>
        <dbReference type="PROSITE" id="PS50011"/>
    </source>
</evidence>
<keyword evidence="10 23" id="KW-0418">Kinase</keyword>
<feature type="region of interest" description="Disordered" evidence="20">
    <location>
        <begin position="1"/>
        <end position="48"/>
    </location>
</feature>
<dbReference type="Pfam" id="PF00069">
    <property type="entry name" value="Pkinase"/>
    <property type="match status" value="1"/>
</dbReference>
<dbReference type="FunFam" id="1.10.510.10:FF:000066">
    <property type="entry name" value="Serine/threonine-protein kinase DCLK1 isoform 2"/>
    <property type="match status" value="1"/>
</dbReference>
<evidence type="ECO:0000256" key="7">
    <source>
        <dbReference type="ARBA" id="ARBA00022679"/>
    </source>
</evidence>
<feature type="non-terminal residue" evidence="23">
    <location>
        <position position="1"/>
    </location>
</feature>
<feature type="region of interest" description="Disordered" evidence="20">
    <location>
        <begin position="295"/>
        <end position="362"/>
    </location>
</feature>
<evidence type="ECO:0000313" key="23">
    <source>
        <dbReference type="EMBL" id="NXT68456.1"/>
    </source>
</evidence>
<dbReference type="PROSITE" id="PS00107">
    <property type="entry name" value="PROTEIN_KINASE_ATP"/>
    <property type="match status" value="1"/>
</dbReference>
<evidence type="ECO:0000256" key="11">
    <source>
        <dbReference type="ARBA" id="ARBA00022840"/>
    </source>
</evidence>
<feature type="domain" description="Doublecortin" evidence="22">
    <location>
        <begin position="70"/>
        <end position="156"/>
    </location>
</feature>
<keyword evidence="8" id="KW-0677">Repeat</keyword>
<dbReference type="AlphaFoldDB" id="A0A7L3EIK9"/>
<comment type="caution">
    <text evidence="23">The sequence shown here is derived from an EMBL/GenBank/DDBJ whole genome shotgun (WGS) entry which is preliminary data.</text>
</comment>
<dbReference type="InterPro" id="IPR008271">
    <property type="entry name" value="Ser/Thr_kinase_AS"/>
</dbReference>
<organism evidence="23 24">
    <name type="scientific">Chaetops frenatus</name>
    <name type="common">Rufous rock-jumper</name>
    <dbReference type="NCBI Taxonomy" id="221966"/>
    <lineage>
        <taxon>Eukaryota</taxon>
        <taxon>Metazoa</taxon>
        <taxon>Chordata</taxon>
        <taxon>Craniata</taxon>
        <taxon>Vertebrata</taxon>
        <taxon>Euteleostomi</taxon>
        <taxon>Archelosauria</taxon>
        <taxon>Archosauria</taxon>
        <taxon>Dinosauria</taxon>
        <taxon>Saurischia</taxon>
        <taxon>Theropoda</taxon>
        <taxon>Coelurosauria</taxon>
        <taxon>Aves</taxon>
        <taxon>Neognathae</taxon>
        <taxon>Neoaves</taxon>
        <taxon>Telluraves</taxon>
        <taxon>Australaves</taxon>
        <taxon>Passeriformes</taxon>
        <taxon>Picathartidae</taxon>
        <taxon>Chaetops</taxon>
    </lineage>
</organism>
<keyword evidence="11 19" id="KW-0067">ATP-binding</keyword>
<evidence type="ECO:0000256" key="2">
    <source>
        <dbReference type="ARBA" id="ARBA00005354"/>
    </source>
</evidence>
<dbReference type="InterPro" id="IPR011009">
    <property type="entry name" value="Kinase-like_dom_sf"/>
</dbReference>
<evidence type="ECO:0000256" key="18">
    <source>
        <dbReference type="ARBA" id="ARBA00080759"/>
    </source>
</evidence>
<evidence type="ECO:0000256" key="13">
    <source>
        <dbReference type="ARBA" id="ARBA00047899"/>
    </source>
</evidence>
<dbReference type="EMBL" id="VZTR01023046">
    <property type="protein sequence ID" value="NXT68456.1"/>
    <property type="molecule type" value="Genomic_DNA"/>
</dbReference>
<keyword evidence="9 19" id="KW-0547">Nucleotide-binding</keyword>
<dbReference type="InterPro" id="IPR003533">
    <property type="entry name" value="Doublecortin_dom"/>
</dbReference>
<keyword evidence="4" id="KW-0963">Cytoplasm</keyword>
<feature type="compositionally biased region" description="Low complexity" evidence="20">
    <location>
        <begin position="323"/>
        <end position="360"/>
    </location>
</feature>
<dbReference type="Gene3D" id="3.10.20.230">
    <property type="entry name" value="Doublecortin domain"/>
    <property type="match status" value="2"/>
</dbReference>
<comment type="subcellular location">
    <subcellularLocation>
        <location evidence="1">Cytoplasm</location>
        <location evidence="1">Cytoskeleton</location>
    </subcellularLocation>
</comment>
<evidence type="ECO:0000256" key="12">
    <source>
        <dbReference type="ARBA" id="ARBA00023212"/>
    </source>
</evidence>
<comment type="catalytic activity">
    <reaction evidence="13">
        <text>L-threonyl-[protein] + ATP = O-phospho-L-threonyl-[protein] + ADP + H(+)</text>
        <dbReference type="Rhea" id="RHEA:46608"/>
        <dbReference type="Rhea" id="RHEA-COMP:11060"/>
        <dbReference type="Rhea" id="RHEA-COMP:11605"/>
        <dbReference type="ChEBI" id="CHEBI:15378"/>
        <dbReference type="ChEBI" id="CHEBI:30013"/>
        <dbReference type="ChEBI" id="CHEBI:30616"/>
        <dbReference type="ChEBI" id="CHEBI:61977"/>
        <dbReference type="ChEBI" id="CHEBI:456216"/>
        <dbReference type="EC" id="2.7.11.1"/>
    </reaction>
</comment>
<dbReference type="PANTHER" id="PTHR24347">
    <property type="entry name" value="SERINE/THREONINE-PROTEIN KINASE"/>
    <property type="match status" value="1"/>
</dbReference>
<evidence type="ECO:0000256" key="16">
    <source>
        <dbReference type="ARBA" id="ARBA00079695"/>
    </source>
</evidence>
<evidence type="ECO:0000256" key="8">
    <source>
        <dbReference type="ARBA" id="ARBA00022737"/>
    </source>
</evidence>
<feature type="domain" description="Doublecortin" evidence="22">
    <location>
        <begin position="195"/>
        <end position="278"/>
    </location>
</feature>
<dbReference type="SMART" id="SM00537">
    <property type="entry name" value="DCX"/>
    <property type="match status" value="2"/>
</dbReference>
<dbReference type="InterPro" id="IPR036572">
    <property type="entry name" value="Doublecortin_dom_sf"/>
</dbReference>
<feature type="domain" description="Protein kinase" evidence="21">
    <location>
        <begin position="416"/>
        <end position="673"/>
    </location>
</feature>
<keyword evidence="5" id="KW-0723">Serine/threonine-protein kinase</keyword>
<evidence type="ECO:0000256" key="4">
    <source>
        <dbReference type="ARBA" id="ARBA00022490"/>
    </source>
</evidence>
<dbReference type="Gene3D" id="3.30.200.20">
    <property type="entry name" value="Phosphorylase Kinase, domain 1"/>
    <property type="match status" value="1"/>
</dbReference>
<feature type="binding site" evidence="19">
    <location>
        <position position="445"/>
    </location>
    <ligand>
        <name>ATP</name>
        <dbReference type="ChEBI" id="CHEBI:30616"/>
    </ligand>
</feature>
<evidence type="ECO:0000259" key="22">
    <source>
        <dbReference type="PROSITE" id="PS50309"/>
    </source>
</evidence>
<dbReference type="CDD" id="cd17141">
    <property type="entry name" value="DCX1_DCLK2"/>
    <property type="match status" value="1"/>
</dbReference>
<evidence type="ECO:0000256" key="20">
    <source>
        <dbReference type="SAM" id="MobiDB-lite"/>
    </source>
</evidence>
<evidence type="ECO:0000256" key="9">
    <source>
        <dbReference type="ARBA" id="ARBA00022741"/>
    </source>
</evidence>
<dbReference type="Gene3D" id="1.10.510.10">
    <property type="entry name" value="Transferase(Phosphotransferase) domain 1"/>
    <property type="match status" value="1"/>
</dbReference>
<dbReference type="CDD" id="cd14184">
    <property type="entry name" value="STKc_DCKL2"/>
    <property type="match status" value="1"/>
</dbReference>
<evidence type="ECO:0000256" key="17">
    <source>
        <dbReference type="ARBA" id="ARBA00079902"/>
    </source>
</evidence>
<feature type="region of interest" description="Disordered" evidence="20">
    <location>
        <begin position="746"/>
        <end position="782"/>
    </location>
</feature>
<dbReference type="GO" id="GO:0005856">
    <property type="term" value="C:cytoskeleton"/>
    <property type="evidence" value="ECO:0007669"/>
    <property type="project" value="UniProtKB-SubCell"/>
</dbReference>
<dbReference type="SUPFAM" id="SSF56112">
    <property type="entry name" value="Protein kinase-like (PK-like)"/>
    <property type="match status" value="1"/>
</dbReference>
<dbReference type="CDD" id="cd17069">
    <property type="entry name" value="DCX2"/>
    <property type="match status" value="1"/>
</dbReference>
<dbReference type="EC" id="2.7.11.1" evidence="3"/>
<evidence type="ECO:0000256" key="10">
    <source>
        <dbReference type="ARBA" id="ARBA00022777"/>
    </source>
</evidence>
<keyword evidence="6" id="KW-0597">Phosphoprotein</keyword>
<dbReference type="FunFam" id="3.30.200.20:FF:000057">
    <property type="entry name" value="Serine/threonine-protein kinase DCLK1 isoform 2"/>
    <property type="match status" value="1"/>
</dbReference>
<evidence type="ECO:0000256" key="3">
    <source>
        <dbReference type="ARBA" id="ARBA00012513"/>
    </source>
</evidence>
<gene>
    <name evidence="23" type="primary">Dclk2</name>
    <name evidence="23" type="ORF">CHAFRE_R10740</name>
</gene>
<feature type="compositionally biased region" description="Pro residues" evidence="20">
    <location>
        <begin position="760"/>
        <end position="775"/>
    </location>
</feature>
<dbReference type="Pfam" id="PF03607">
    <property type="entry name" value="DCX"/>
    <property type="match status" value="2"/>
</dbReference>
<evidence type="ECO:0000256" key="5">
    <source>
        <dbReference type="ARBA" id="ARBA00022527"/>
    </source>
</evidence>
<dbReference type="FunFam" id="3.10.20.230:FF:000002">
    <property type="entry name" value="serine/threonine-protein kinase DCLK2 isoform X1"/>
    <property type="match status" value="1"/>
</dbReference>
<comment type="catalytic activity">
    <reaction evidence="14">
        <text>L-seryl-[protein] + ATP = O-phospho-L-seryl-[protein] + ADP + H(+)</text>
        <dbReference type="Rhea" id="RHEA:17989"/>
        <dbReference type="Rhea" id="RHEA-COMP:9863"/>
        <dbReference type="Rhea" id="RHEA-COMP:11604"/>
        <dbReference type="ChEBI" id="CHEBI:15378"/>
        <dbReference type="ChEBI" id="CHEBI:29999"/>
        <dbReference type="ChEBI" id="CHEBI:30616"/>
        <dbReference type="ChEBI" id="CHEBI:83421"/>
        <dbReference type="ChEBI" id="CHEBI:456216"/>
        <dbReference type="EC" id="2.7.11.1"/>
    </reaction>
</comment>
<dbReference type="PROSITE" id="PS00108">
    <property type="entry name" value="PROTEIN_KINASE_ST"/>
    <property type="match status" value="1"/>
</dbReference>
<evidence type="ECO:0000256" key="14">
    <source>
        <dbReference type="ARBA" id="ARBA00048679"/>
    </source>
</evidence>
<dbReference type="SUPFAM" id="SSF89837">
    <property type="entry name" value="Doublecortin (DC)"/>
    <property type="match status" value="2"/>
</dbReference>
<feature type="compositionally biased region" description="Basic and acidic residues" evidence="20">
    <location>
        <begin position="7"/>
        <end position="19"/>
    </location>
</feature>
<keyword evidence="12" id="KW-0206">Cytoskeleton</keyword>
<dbReference type="FunFam" id="3.10.20.230:FF:000001">
    <property type="entry name" value="serine/threonine-protein kinase DCLK1 isoform X1"/>
    <property type="match status" value="1"/>
</dbReference>
<proteinExistence type="inferred from homology"/>
<keyword evidence="7" id="KW-0808">Transferase</keyword>
<comment type="similarity">
    <text evidence="2">Belongs to the protein kinase superfamily. CAMK Ser/Thr protein kinase family. CaMK subfamily.</text>
</comment>
<keyword evidence="24" id="KW-1185">Reference proteome</keyword>
<evidence type="ECO:0000256" key="19">
    <source>
        <dbReference type="PROSITE-ProRule" id="PRU10141"/>
    </source>
</evidence>
<dbReference type="InterPro" id="IPR017441">
    <property type="entry name" value="Protein_kinase_ATP_BS"/>
</dbReference>
<dbReference type="GO" id="GO:0005524">
    <property type="term" value="F:ATP binding"/>
    <property type="evidence" value="ECO:0007669"/>
    <property type="project" value="UniProtKB-UniRule"/>
</dbReference>
<dbReference type="GO" id="GO:0035556">
    <property type="term" value="P:intracellular signal transduction"/>
    <property type="evidence" value="ECO:0007669"/>
    <property type="project" value="InterPro"/>
</dbReference>
<dbReference type="PROSITE" id="PS50309">
    <property type="entry name" value="DC"/>
    <property type="match status" value="2"/>
</dbReference>
<dbReference type="InterPro" id="IPR000719">
    <property type="entry name" value="Prot_kinase_dom"/>
</dbReference>
<dbReference type="PROSITE" id="PS50011">
    <property type="entry name" value="PROTEIN_KINASE_DOM"/>
    <property type="match status" value="1"/>
</dbReference>
<dbReference type="SMART" id="SM00220">
    <property type="entry name" value="S_TKc"/>
    <property type="match status" value="1"/>
</dbReference>
<sequence length="782" mass="85324">MASSRSIELEHFEERDKRQQRSGPRRGGSGSGGAAGPRGNGLVPSPAHSAHCSLYRTRTLQALSSEKKARKARFYRNGDRYFKGLVYAISPDRFRSFDALLVELTRSLSDNVNLPQGVRTIYTIDGSKKLTSLDELVEGESYVCASNEPYRKVDYTKNVNPNWCVNIRTGSSRSLTSLTSTRSEVKESKDFIKPKLVTVIRSGVKPRKAVRILLNKKTAHSFEQVLNDITEAIKLDSGVVKRLCTLDGKQVTCLQDFFGDDDVFIACGPEKYRYAQDDFVLDHSECRVMKSYSRSSAVRHAASKSPGLSRRSKSPASVKRGGHSSAHSSAKSPVNGTPSSQLSTPKSTKSSSSSPTSPGSFRGLKVKIRNCVLPQISPHGGSSSNVNGVPESLRCHSPEGLNGNKFSGSSTILEKYKVGKVIGDGNFAVVKECVERSTGKEFALKIIDKAKCCGKEHLIENEVSILRRVKHPNIIMLIEEMDTPTELYLVMELVKGGDLFDAITSSTKYTERDGSAMVYNLASALKYLHGLNIVHRDIKPENLLVCEYSDGTKSLKLGDFGLATVVEGPLYTVCGTPTYVAPEIIAETGYGLKVDIWAAGVITYILLCGFPPFRSENNLQEDLFDQILVGKLEFPSPYWDNITDSAKELISLMLHVNAEARYTAAQILSHPWVSDDASQENNMQAEVTGKLKQHFNNTLPKQNNTSAGVSVIMNTALDKESQIFCSKRCQDSGRAGMEKMSAIAAAAADPRVAGSQPLLPAAPEPLRSPTPPSPEPAGDQPG</sequence>
<evidence type="ECO:0000256" key="1">
    <source>
        <dbReference type="ARBA" id="ARBA00004245"/>
    </source>
</evidence>
<evidence type="ECO:0000256" key="6">
    <source>
        <dbReference type="ARBA" id="ARBA00022553"/>
    </source>
</evidence>
<name>A0A7L3EIK9_9PASS</name>
<accession>A0A7L3EIK9</accession>
<evidence type="ECO:0000256" key="15">
    <source>
        <dbReference type="ARBA" id="ARBA00070436"/>
    </source>
</evidence>
<dbReference type="Proteomes" id="UP000563107">
    <property type="component" value="Unassembled WGS sequence"/>
</dbReference>
<dbReference type="GO" id="GO:0007417">
    <property type="term" value="P:central nervous system development"/>
    <property type="evidence" value="ECO:0007669"/>
    <property type="project" value="UniProtKB-ARBA"/>
</dbReference>
<protein>
    <recommendedName>
        <fullName evidence="15">Serine/threonine-protein kinase DCLK2</fullName>
        <ecNumber evidence="3">2.7.11.1</ecNumber>
    </recommendedName>
    <alternativeName>
        <fullName evidence="18">CaMK-like CREB regulatory kinase 2</fullName>
    </alternativeName>
    <alternativeName>
        <fullName evidence="16">Doublecortin-like and CAM kinase-like 2</fullName>
    </alternativeName>
    <alternativeName>
        <fullName evidence="17">Doublecortin-like kinase 2</fullName>
    </alternativeName>
</protein>
<feature type="non-terminal residue" evidence="23">
    <location>
        <position position="782"/>
    </location>
</feature>
<evidence type="ECO:0000313" key="24">
    <source>
        <dbReference type="Proteomes" id="UP000563107"/>
    </source>
</evidence>